<gene>
    <name evidence="4" type="ORF">OXD698_LOCUS43665</name>
</gene>
<dbReference type="GO" id="GO:0008270">
    <property type="term" value="F:zinc ion binding"/>
    <property type="evidence" value="ECO:0007669"/>
    <property type="project" value="UniProtKB-KW"/>
</dbReference>
<keyword evidence="1" id="KW-0862">Zinc</keyword>
<proteinExistence type="predicted"/>
<sequence>RRDEFRGGQDSYGDDSYGGRSGSYGGGSSYGKSANDFYLSNQSSHFRRNYSSYTNPIICYNCNQSGHRSRDCIKPRSNNFGGGHGFQSGPSKF</sequence>
<dbReference type="InterPro" id="IPR001878">
    <property type="entry name" value="Znf_CCHC"/>
</dbReference>
<keyword evidence="1" id="KW-0479">Metal-binding</keyword>
<name>A0A820EX01_9BILA</name>
<dbReference type="SMART" id="SM00343">
    <property type="entry name" value="ZnF_C2HC"/>
    <property type="match status" value="1"/>
</dbReference>
<dbReference type="InterPro" id="IPR036875">
    <property type="entry name" value="Znf_CCHC_sf"/>
</dbReference>
<evidence type="ECO:0000259" key="3">
    <source>
        <dbReference type="PROSITE" id="PS50158"/>
    </source>
</evidence>
<dbReference type="EMBL" id="CAJOAZ010012634">
    <property type="protein sequence ID" value="CAF4255290.1"/>
    <property type="molecule type" value="Genomic_DNA"/>
</dbReference>
<accession>A0A820EX01</accession>
<feature type="domain" description="CCHC-type" evidence="3">
    <location>
        <begin position="59"/>
        <end position="72"/>
    </location>
</feature>
<dbReference type="SUPFAM" id="SSF57756">
    <property type="entry name" value="Retrovirus zinc finger-like domains"/>
    <property type="match status" value="1"/>
</dbReference>
<dbReference type="Pfam" id="PF00098">
    <property type="entry name" value="zf-CCHC"/>
    <property type="match status" value="1"/>
</dbReference>
<protein>
    <recommendedName>
        <fullName evidence="3">CCHC-type domain-containing protein</fullName>
    </recommendedName>
</protein>
<dbReference type="GO" id="GO:0003676">
    <property type="term" value="F:nucleic acid binding"/>
    <property type="evidence" value="ECO:0007669"/>
    <property type="project" value="InterPro"/>
</dbReference>
<keyword evidence="1" id="KW-0863">Zinc-finger</keyword>
<evidence type="ECO:0000313" key="5">
    <source>
        <dbReference type="Proteomes" id="UP000663844"/>
    </source>
</evidence>
<dbReference type="PROSITE" id="PS50158">
    <property type="entry name" value="ZF_CCHC"/>
    <property type="match status" value="1"/>
</dbReference>
<dbReference type="AlphaFoldDB" id="A0A820EX01"/>
<feature type="region of interest" description="Disordered" evidence="2">
    <location>
        <begin position="1"/>
        <end position="26"/>
    </location>
</feature>
<organism evidence="4 5">
    <name type="scientific">Adineta steineri</name>
    <dbReference type="NCBI Taxonomy" id="433720"/>
    <lineage>
        <taxon>Eukaryota</taxon>
        <taxon>Metazoa</taxon>
        <taxon>Spiralia</taxon>
        <taxon>Gnathifera</taxon>
        <taxon>Rotifera</taxon>
        <taxon>Eurotatoria</taxon>
        <taxon>Bdelloidea</taxon>
        <taxon>Adinetida</taxon>
        <taxon>Adinetidae</taxon>
        <taxon>Adineta</taxon>
    </lineage>
</organism>
<evidence type="ECO:0000313" key="4">
    <source>
        <dbReference type="EMBL" id="CAF4255290.1"/>
    </source>
</evidence>
<dbReference type="Gene3D" id="4.10.60.10">
    <property type="entry name" value="Zinc finger, CCHC-type"/>
    <property type="match status" value="1"/>
</dbReference>
<feature type="non-terminal residue" evidence="4">
    <location>
        <position position="93"/>
    </location>
</feature>
<comment type="caution">
    <text evidence="4">The sequence shown here is derived from an EMBL/GenBank/DDBJ whole genome shotgun (WGS) entry which is preliminary data.</text>
</comment>
<evidence type="ECO:0000256" key="2">
    <source>
        <dbReference type="SAM" id="MobiDB-lite"/>
    </source>
</evidence>
<evidence type="ECO:0000256" key="1">
    <source>
        <dbReference type="PROSITE-ProRule" id="PRU00047"/>
    </source>
</evidence>
<reference evidence="4" key="1">
    <citation type="submission" date="2021-02" db="EMBL/GenBank/DDBJ databases">
        <authorList>
            <person name="Nowell W R."/>
        </authorList>
    </citation>
    <scope>NUCLEOTIDE SEQUENCE</scope>
</reference>
<dbReference type="Proteomes" id="UP000663844">
    <property type="component" value="Unassembled WGS sequence"/>
</dbReference>